<evidence type="ECO:0000313" key="1">
    <source>
        <dbReference type="EMBL" id="KAJ8119120.1"/>
    </source>
</evidence>
<comment type="caution">
    <text evidence="1">The sequence shown here is derived from an EMBL/GenBank/DDBJ whole genome shotgun (WGS) entry which is preliminary data.</text>
</comment>
<organism evidence="1 2">
    <name type="scientific">Boeremia exigua</name>
    <dbReference type="NCBI Taxonomy" id="749465"/>
    <lineage>
        <taxon>Eukaryota</taxon>
        <taxon>Fungi</taxon>
        <taxon>Dikarya</taxon>
        <taxon>Ascomycota</taxon>
        <taxon>Pezizomycotina</taxon>
        <taxon>Dothideomycetes</taxon>
        <taxon>Pleosporomycetidae</taxon>
        <taxon>Pleosporales</taxon>
        <taxon>Pleosporineae</taxon>
        <taxon>Didymellaceae</taxon>
        <taxon>Boeremia</taxon>
    </lineage>
</organism>
<proteinExistence type="predicted"/>
<name>A0ACC2IV84_9PLEO</name>
<gene>
    <name evidence="1" type="ORF">OPT61_g6</name>
</gene>
<keyword evidence="2" id="KW-1185">Reference proteome</keyword>
<protein>
    <submittedName>
        <fullName evidence="1">Uncharacterized protein</fullName>
    </submittedName>
</protein>
<evidence type="ECO:0000313" key="2">
    <source>
        <dbReference type="Proteomes" id="UP001153331"/>
    </source>
</evidence>
<dbReference type="EMBL" id="JAPHNI010000001">
    <property type="protein sequence ID" value="KAJ8119120.1"/>
    <property type="molecule type" value="Genomic_DNA"/>
</dbReference>
<reference evidence="1" key="1">
    <citation type="submission" date="2022-11" db="EMBL/GenBank/DDBJ databases">
        <title>Genome Sequence of Boeremia exigua.</title>
        <authorList>
            <person name="Buettner E."/>
        </authorList>
    </citation>
    <scope>NUCLEOTIDE SEQUENCE</scope>
    <source>
        <strain evidence="1">CU02</strain>
    </source>
</reference>
<dbReference type="Proteomes" id="UP001153331">
    <property type="component" value="Unassembled WGS sequence"/>
</dbReference>
<sequence>MVDVQVSDAHEVHEVHDAQTPILENMVLGAPPVFEGMTKQLDKIVEQPLLGPKAEFPAASFAHARKNETGRRLPQAIAHRGFKAKFPENTMGAFRGAVDVGADAIETDIHLTRDGVVVLSHDKDLKRCFGRKEKLIDCDYEFVSSLKTLKEPHESMPRLSDLLGYLAQPGLEDVWVMLDIKPDNNADDVMRLISETIRSVPPSPARPWQSRIVLGCWQAKYLPLCSHYLPGYSVSHIGFSILVASYFFTVPNVSFNMNQAVLMPPWGKAFIRKAQCDGRPVYAWTVNDARRMRWDIQEGLDGVITDDPELFLEDKFPCSYIFDIVPAGVWFWAGDAVGEGQAGCIVGSNSNASAAAVDEHFIMICNAGRRAGALVRPCPVNLGASAGSTRRSTPKPHAHAHHTTMPREIITLQAGQCGNSVGQQFWQQLCQEHGINQDGNLEDFATEGGDRKDVFFYQSDDTRYIPRAILLDLEPRVLNSIQSSAYKNIYNPENFYIHKSGTGAGNNWGMGYSMGEAVHEEILDMIDREADGSDSLEGFMMLHSIAGGTGSGLGSYMLERLNDRFPKKLIQTYSVFPNTQDGDIVVQPYNSLLSMRRLTQNADSVVVLDNGALSKIAADRLHVLNPSFEQTNQLVSTVMSASTTTLRYPGYMHNDLVGIVASLIPTPRCHFLMTAYTPFSGENVEQAKTVRKTTVLDVMRRLLQPKNRMVSTNPTKKSCYMSILNIIQGEADPSDVHKSLMRIRERRLATFIPWGPASIQVALTKKSPYVQSSHRVSGLMLANHTGIATLFKRIVAQYNTLRKRNAFLESYKREAPFKDGLGEFDEAKEVVQGLIEEYEDAENADYLSKETPPVDEDGDKRVG</sequence>
<accession>A0ACC2IV84</accession>